<evidence type="ECO:0000256" key="11">
    <source>
        <dbReference type="SAM" id="Phobius"/>
    </source>
</evidence>
<evidence type="ECO:0000256" key="10">
    <source>
        <dbReference type="ARBA" id="ARBA00083504"/>
    </source>
</evidence>
<evidence type="ECO:0000313" key="13">
    <source>
        <dbReference type="Proteomes" id="UP000031443"/>
    </source>
</evidence>
<sequence length="344" mass="38233">MLQCTAKIKDLRQVYHKAREASHRSGASPKACRFSQELDAILAGDPISIAKSLVDTLEGTEVAERGPNPQDEVIDEEVELYEDVQLLAGSLSGAGSQELFSTVEVSSQSQQLLSGEQEVEDETPGKWLWLVSYGAASYFKSYFNVLQLIRTLDLLQIETGSSQQSDMTVQKLVATAVLVALVSLILNNAAAFTPNWVYQTLEDGRKRSVGLWKMCWLAEKGRGGAGTGTRHGQGEERECESLGWGSESAGFQESRSTVKLQFDMMRACNLIATVALTAGQLIFVLGLVELPIISQDIQWWEEAIAAVFQLASHTVDIFWHEHFSVKKERHVNFHYPIRRSAFYQ</sequence>
<dbReference type="PANTHER" id="PTHR14627:SF0">
    <property type="entry name" value="TRANSMEMBRANE PROTEIN 204"/>
    <property type="match status" value="1"/>
</dbReference>
<dbReference type="GO" id="GO:0051145">
    <property type="term" value="P:smooth muscle cell differentiation"/>
    <property type="evidence" value="ECO:0007669"/>
    <property type="project" value="TreeGrafter"/>
</dbReference>
<keyword evidence="13" id="KW-1185">Reference proteome</keyword>
<keyword evidence="4 11" id="KW-0812">Transmembrane</keyword>
<dbReference type="GO" id="GO:0005886">
    <property type="term" value="C:plasma membrane"/>
    <property type="evidence" value="ECO:0007669"/>
    <property type="project" value="UniProtKB-SubCell"/>
</dbReference>
<feature type="transmembrane region" description="Helical" evidence="11">
    <location>
        <begin position="267"/>
        <end position="288"/>
    </location>
</feature>
<dbReference type="AlphaFoldDB" id="M7BU42"/>
<comment type="function">
    <text evidence="8">Can influence paracellular permeability. Appears to be involved in cell-cell interactions through adherens.</text>
</comment>
<evidence type="ECO:0000256" key="5">
    <source>
        <dbReference type="ARBA" id="ARBA00022949"/>
    </source>
</evidence>
<evidence type="ECO:0000256" key="4">
    <source>
        <dbReference type="ARBA" id="ARBA00022692"/>
    </source>
</evidence>
<evidence type="ECO:0000256" key="7">
    <source>
        <dbReference type="ARBA" id="ARBA00023136"/>
    </source>
</evidence>
<keyword evidence="7 11" id="KW-0472">Membrane</keyword>
<dbReference type="EMBL" id="KB504180">
    <property type="protein sequence ID" value="EMP40724.1"/>
    <property type="molecule type" value="Genomic_DNA"/>
</dbReference>
<feature type="transmembrane region" description="Helical" evidence="11">
    <location>
        <begin position="172"/>
        <end position="198"/>
    </location>
</feature>
<keyword evidence="3" id="KW-1003">Cell membrane</keyword>
<dbReference type="GO" id="GO:0001945">
    <property type="term" value="P:lymph vessel development"/>
    <property type="evidence" value="ECO:0007669"/>
    <property type="project" value="TreeGrafter"/>
</dbReference>
<reference evidence="13" key="1">
    <citation type="journal article" date="2013" name="Nat. Genet.">
        <title>The draft genomes of soft-shell turtle and green sea turtle yield insights into the development and evolution of the turtle-specific body plan.</title>
        <authorList>
            <person name="Wang Z."/>
            <person name="Pascual-Anaya J."/>
            <person name="Zadissa A."/>
            <person name="Li W."/>
            <person name="Niimura Y."/>
            <person name="Huang Z."/>
            <person name="Li C."/>
            <person name="White S."/>
            <person name="Xiong Z."/>
            <person name="Fang D."/>
            <person name="Wang B."/>
            <person name="Ming Y."/>
            <person name="Chen Y."/>
            <person name="Zheng Y."/>
            <person name="Kuraku S."/>
            <person name="Pignatelli M."/>
            <person name="Herrero J."/>
            <person name="Beal K."/>
            <person name="Nozawa M."/>
            <person name="Li Q."/>
            <person name="Wang J."/>
            <person name="Zhang H."/>
            <person name="Yu L."/>
            <person name="Shigenobu S."/>
            <person name="Wang J."/>
            <person name="Liu J."/>
            <person name="Flicek P."/>
            <person name="Searle S."/>
            <person name="Wang J."/>
            <person name="Kuratani S."/>
            <person name="Yin Y."/>
            <person name="Aken B."/>
            <person name="Zhang G."/>
            <person name="Irie N."/>
        </authorList>
    </citation>
    <scope>NUCLEOTIDE SEQUENCE [LARGE SCALE GENOMIC DNA]</scope>
</reference>
<organism evidence="12 13">
    <name type="scientific">Chelonia mydas</name>
    <name type="common">Green sea-turtle</name>
    <name type="synonym">Chelonia agassizi</name>
    <dbReference type="NCBI Taxonomy" id="8469"/>
    <lineage>
        <taxon>Eukaryota</taxon>
        <taxon>Metazoa</taxon>
        <taxon>Chordata</taxon>
        <taxon>Craniata</taxon>
        <taxon>Vertebrata</taxon>
        <taxon>Euteleostomi</taxon>
        <taxon>Archelosauria</taxon>
        <taxon>Testudinata</taxon>
        <taxon>Testudines</taxon>
        <taxon>Cryptodira</taxon>
        <taxon>Durocryptodira</taxon>
        <taxon>Americhelydia</taxon>
        <taxon>Chelonioidea</taxon>
        <taxon>Cheloniidae</taxon>
        <taxon>Chelonia</taxon>
    </lineage>
</organism>
<evidence type="ECO:0000256" key="1">
    <source>
        <dbReference type="ARBA" id="ARBA00004536"/>
    </source>
</evidence>
<accession>M7BU42</accession>
<keyword evidence="5" id="KW-0965">Cell junction</keyword>
<gene>
    <name evidence="12" type="ORF">UY3_02061</name>
</gene>
<evidence type="ECO:0000256" key="3">
    <source>
        <dbReference type="ARBA" id="ARBA00022475"/>
    </source>
</evidence>
<protein>
    <recommendedName>
        <fullName evidence="9">Transmembrane protein 204</fullName>
    </recommendedName>
    <alternativeName>
        <fullName evidence="10">Claudin-like protein 24</fullName>
    </alternativeName>
</protein>
<dbReference type="FunFam" id="1.20.140.150:FF:000008">
    <property type="entry name" value="Transmembrane protein 204"/>
    <property type="match status" value="1"/>
</dbReference>
<name>M7BU42_CHEMY</name>
<evidence type="ECO:0000256" key="2">
    <source>
        <dbReference type="ARBA" id="ARBA00004651"/>
    </source>
</evidence>
<comment type="subcellular location">
    <subcellularLocation>
        <location evidence="1">Cell junction</location>
        <location evidence="1">Adherens junction</location>
    </subcellularLocation>
    <subcellularLocation>
        <location evidence="2">Cell membrane</location>
        <topology evidence="2">Multi-pass membrane protein</topology>
    </subcellularLocation>
</comment>
<proteinExistence type="predicted"/>
<evidence type="ECO:0000256" key="6">
    <source>
        <dbReference type="ARBA" id="ARBA00022989"/>
    </source>
</evidence>
<dbReference type="PANTHER" id="PTHR14627">
    <property type="entry name" value="TRANSMEMBRANE PROTEIN 204"/>
    <property type="match status" value="1"/>
</dbReference>
<dbReference type="STRING" id="8469.M7BU42"/>
<dbReference type="InterPro" id="IPR038992">
    <property type="entry name" value="TMEM204"/>
</dbReference>
<dbReference type="GO" id="GO:0030947">
    <property type="term" value="P:regulation of vascular endothelial growth factor receptor signaling pathway"/>
    <property type="evidence" value="ECO:0007669"/>
    <property type="project" value="TreeGrafter"/>
</dbReference>
<evidence type="ECO:0000256" key="8">
    <source>
        <dbReference type="ARBA" id="ARBA00057987"/>
    </source>
</evidence>
<dbReference type="GO" id="GO:0005912">
    <property type="term" value="C:adherens junction"/>
    <property type="evidence" value="ECO:0007669"/>
    <property type="project" value="UniProtKB-SubCell"/>
</dbReference>
<evidence type="ECO:0000313" key="12">
    <source>
        <dbReference type="EMBL" id="EMP40724.1"/>
    </source>
</evidence>
<dbReference type="Proteomes" id="UP000031443">
    <property type="component" value="Unassembled WGS sequence"/>
</dbReference>
<keyword evidence="6 11" id="KW-1133">Transmembrane helix</keyword>
<evidence type="ECO:0000256" key="9">
    <source>
        <dbReference type="ARBA" id="ARBA00067890"/>
    </source>
</evidence>
<dbReference type="Gene3D" id="1.20.140.150">
    <property type="match status" value="1"/>
</dbReference>